<dbReference type="InterPro" id="IPR001965">
    <property type="entry name" value="Znf_PHD"/>
</dbReference>
<evidence type="ECO:0000259" key="8">
    <source>
        <dbReference type="PROSITE" id="PS50280"/>
    </source>
</evidence>
<keyword evidence="1" id="KW-0479">Metal-binding</keyword>
<keyword evidence="4" id="KW-0156">Chromatin regulator</keyword>
<dbReference type="EMBL" id="MCGT01000020">
    <property type="protein sequence ID" value="ORX51607.1"/>
    <property type="molecule type" value="Genomic_DNA"/>
</dbReference>
<evidence type="ECO:0000259" key="7">
    <source>
        <dbReference type="PROSITE" id="PS50016"/>
    </source>
</evidence>
<keyword evidence="3" id="KW-0862">Zinc</keyword>
<accession>A0A1X2GDW5</accession>
<organism evidence="9 10">
    <name type="scientific">Hesseltinella vesiculosa</name>
    <dbReference type="NCBI Taxonomy" id="101127"/>
    <lineage>
        <taxon>Eukaryota</taxon>
        <taxon>Fungi</taxon>
        <taxon>Fungi incertae sedis</taxon>
        <taxon>Mucoromycota</taxon>
        <taxon>Mucoromycotina</taxon>
        <taxon>Mucoromycetes</taxon>
        <taxon>Mucorales</taxon>
        <taxon>Cunninghamellaceae</taxon>
        <taxon>Hesseltinella</taxon>
    </lineage>
</organism>
<dbReference type="GO" id="GO:0008270">
    <property type="term" value="F:zinc ion binding"/>
    <property type="evidence" value="ECO:0007669"/>
    <property type="project" value="UniProtKB-KW"/>
</dbReference>
<evidence type="ECO:0000256" key="1">
    <source>
        <dbReference type="ARBA" id="ARBA00022723"/>
    </source>
</evidence>
<name>A0A1X2GDW5_9FUNG</name>
<dbReference type="Pfam" id="PF00856">
    <property type="entry name" value="SET"/>
    <property type="match status" value="1"/>
</dbReference>
<feature type="non-terminal residue" evidence="9">
    <location>
        <position position="408"/>
    </location>
</feature>
<dbReference type="AlphaFoldDB" id="A0A1X2GDW5"/>
<dbReference type="InterPro" id="IPR019787">
    <property type="entry name" value="Znf_PHD-finger"/>
</dbReference>
<dbReference type="STRING" id="101127.A0A1X2GDW5"/>
<dbReference type="PROSITE" id="PS50016">
    <property type="entry name" value="ZF_PHD_2"/>
    <property type="match status" value="1"/>
</dbReference>
<evidence type="ECO:0000313" key="10">
    <source>
        <dbReference type="Proteomes" id="UP000242146"/>
    </source>
</evidence>
<evidence type="ECO:0000256" key="6">
    <source>
        <dbReference type="SAM" id="MobiDB-lite"/>
    </source>
</evidence>
<keyword evidence="10" id="KW-1185">Reference proteome</keyword>
<dbReference type="CDD" id="cd15550">
    <property type="entry name" value="PHD_MLL5"/>
    <property type="match status" value="1"/>
</dbReference>
<evidence type="ECO:0000256" key="5">
    <source>
        <dbReference type="PROSITE-ProRule" id="PRU00146"/>
    </source>
</evidence>
<dbReference type="GO" id="GO:0034967">
    <property type="term" value="C:Set3 complex"/>
    <property type="evidence" value="ECO:0007669"/>
    <property type="project" value="TreeGrafter"/>
</dbReference>
<dbReference type="PANTHER" id="PTHR46462:SF3">
    <property type="entry name" value="UPSET, ISOFORM A"/>
    <property type="match status" value="1"/>
</dbReference>
<keyword evidence="2 5" id="KW-0863">Zinc-finger</keyword>
<dbReference type="OrthoDB" id="79252at2759"/>
<dbReference type="InterPro" id="IPR013083">
    <property type="entry name" value="Znf_RING/FYVE/PHD"/>
</dbReference>
<evidence type="ECO:0000256" key="2">
    <source>
        <dbReference type="ARBA" id="ARBA00022771"/>
    </source>
</evidence>
<dbReference type="InterPro" id="IPR001214">
    <property type="entry name" value="SET_dom"/>
</dbReference>
<dbReference type="GO" id="GO:0006325">
    <property type="term" value="P:chromatin organization"/>
    <property type="evidence" value="ECO:0007669"/>
    <property type="project" value="UniProtKB-KW"/>
</dbReference>
<dbReference type="Proteomes" id="UP000242146">
    <property type="component" value="Unassembled WGS sequence"/>
</dbReference>
<dbReference type="Pfam" id="PF20826">
    <property type="entry name" value="PHD_5"/>
    <property type="match status" value="1"/>
</dbReference>
<dbReference type="GO" id="GO:0006355">
    <property type="term" value="P:regulation of DNA-templated transcription"/>
    <property type="evidence" value="ECO:0007669"/>
    <property type="project" value="TreeGrafter"/>
</dbReference>
<gene>
    <name evidence="9" type="ORF">DM01DRAFT_1275267</name>
</gene>
<dbReference type="InterPro" id="IPR019786">
    <property type="entry name" value="Zinc_finger_PHD-type_CS"/>
</dbReference>
<feature type="compositionally biased region" description="Basic residues" evidence="6">
    <location>
        <begin position="108"/>
        <end position="120"/>
    </location>
</feature>
<dbReference type="SUPFAM" id="SSF82199">
    <property type="entry name" value="SET domain"/>
    <property type="match status" value="1"/>
</dbReference>
<dbReference type="InterPro" id="IPR046341">
    <property type="entry name" value="SET_dom_sf"/>
</dbReference>
<proteinExistence type="predicted"/>
<dbReference type="InterPro" id="IPR011011">
    <property type="entry name" value="Znf_FYVE_PHD"/>
</dbReference>
<dbReference type="SUPFAM" id="SSF57903">
    <property type="entry name" value="FYVE/PHD zinc finger"/>
    <property type="match status" value="1"/>
</dbReference>
<reference evidence="9 10" key="1">
    <citation type="submission" date="2016-07" db="EMBL/GenBank/DDBJ databases">
        <title>Pervasive Adenine N6-methylation of Active Genes in Fungi.</title>
        <authorList>
            <consortium name="DOE Joint Genome Institute"/>
            <person name="Mondo S.J."/>
            <person name="Dannebaum R.O."/>
            <person name="Kuo R.C."/>
            <person name="Labutti K."/>
            <person name="Haridas S."/>
            <person name="Kuo A."/>
            <person name="Salamov A."/>
            <person name="Ahrendt S.R."/>
            <person name="Lipzen A."/>
            <person name="Sullivan W."/>
            <person name="Andreopoulos W.B."/>
            <person name="Clum A."/>
            <person name="Lindquist E."/>
            <person name="Daum C."/>
            <person name="Ramamoorthy G.K."/>
            <person name="Gryganskyi A."/>
            <person name="Culley D."/>
            <person name="Magnuson J.K."/>
            <person name="James T.Y."/>
            <person name="O'Malley M.A."/>
            <person name="Stajich J.E."/>
            <person name="Spatafora J.W."/>
            <person name="Visel A."/>
            <person name="Grigoriev I.V."/>
        </authorList>
    </citation>
    <scope>NUCLEOTIDE SEQUENCE [LARGE SCALE GENOMIC DNA]</scope>
    <source>
        <strain evidence="9 10">NRRL 3301</strain>
    </source>
</reference>
<dbReference type="Gene3D" id="3.30.40.10">
    <property type="entry name" value="Zinc/RING finger domain, C3HC4 (zinc finger)"/>
    <property type="match status" value="1"/>
</dbReference>
<dbReference type="PROSITE" id="PS01359">
    <property type="entry name" value="ZF_PHD_1"/>
    <property type="match status" value="1"/>
</dbReference>
<dbReference type="SMART" id="SM00249">
    <property type="entry name" value="PHD"/>
    <property type="match status" value="1"/>
</dbReference>
<dbReference type="SMART" id="SM00317">
    <property type="entry name" value="SET"/>
    <property type="match status" value="1"/>
</dbReference>
<protein>
    <submittedName>
        <fullName evidence="9">SET domain-containing protein</fullName>
    </submittedName>
</protein>
<feature type="non-terminal residue" evidence="9">
    <location>
        <position position="1"/>
    </location>
</feature>
<feature type="region of interest" description="Disordered" evidence="6">
    <location>
        <begin position="285"/>
        <end position="311"/>
    </location>
</feature>
<dbReference type="PROSITE" id="PS50280">
    <property type="entry name" value="SET"/>
    <property type="match status" value="1"/>
</dbReference>
<sequence length="408" mass="46259">PLSFPHVSADEEVNIDEEPVDTGLIRCICDSTEDDGFTIQCDRCLTWQHAYCMNISQKNIPDRYLCALCDKRPPIRVDKKRRDGKPHPPKRTRDDEPSQLNPITKPTTTKKPKLSKRISVPKRAMDASSLVFSHAKLKWSRSPKWQTKPWRPTDAQEASVLHQELFTVMDKVSLEQQPYPHRPCLVRPLAKQAAHRVPSKSRKGVFADTQLLANTFLMQAHGDVLLKSEFKFDATNDYALLGTPCAHVLFYPSLDLCIDARERGNDARHFRRSCHPNAEVRAMVLSNGPSPATSPASPPPPSPPTTASSSTQHSICLGIFSRSSIQPDEEITLGWHWQKGHIAWRKHVEWIHSHGDCPPKDEDLALEEALQPQHRRAIQLMLDRFEAEFGDCACGDRDVCLIERLRQE</sequence>
<feature type="region of interest" description="Disordered" evidence="6">
    <location>
        <begin position="77"/>
        <end position="120"/>
    </location>
</feature>
<dbReference type="Gene3D" id="2.170.270.10">
    <property type="entry name" value="SET domain"/>
    <property type="match status" value="1"/>
</dbReference>
<feature type="domain" description="SET" evidence="8">
    <location>
        <begin position="182"/>
        <end position="336"/>
    </location>
</feature>
<feature type="domain" description="PHD-type" evidence="7">
    <location>
        <begin position="24"/>
        <end position="72"/>
    </location>
</feature>
<dbReference type="PANTHER" id="PTHR46462">
    <property type="entry name" value="UPSET, ISOFORM A"/>
    <property type="match status" value="1"/>
</dbReference>
<evidence type="ECO:0000313" key="9">
    <source>
        <dbReference type="EMBL" id="ORX51607.1"/>
    </source>
</evidence>
<evidence type="ECO:0000256" key="4">
    <source>
        <dbReference type="ARBA" id="ARBA00022853"/>
    </source>
</evidence>
<evidence type="ECO:0000256" key="3">
    <source>
        <dbReference type="ARBA" id="ARBA00022833"/>
    </source>
</evidence>
<dbReference type="GO" id="GO:0070210">
    <property type="term" value="C:Rpd3L-Expanded complex"/>
    <property type="evidence" value="ECO:0007669"/>
    <property type="project" value="TreeGrafter"/>
</dbReference>
<comment type="caution">
    <text evidence="9">The sequence shown here is derived from an EMBL/GenBank/DDBJ whole genome shotgun (WGS) entry which is preliminary data.</text>
</comment>